<organism evidence="2 3">
    <name type="scientific">Streptococcus oricebi</name>
    <dbReference type="NCBI Taxonomy" id="1547447"/>
    <lineage>
        <taxon>Bacteria</taxon>
        <taxon>Bacillati</taxon>
        <taxon>Bacillota</taxon>
        <taxon>Bacilli</taxon>
        <taxon>Lactobacillales</taxon>
        <taxon>Streptococcaceae</taxon>
        <taxon>Streptococcus</taxon>
    </lineage>
</organism>
<keyword evidence="1" id="KW-1133">Transmembrane helix</keyword>
<dbReference type="RefSeq" id="WP_209627654.1">
    <property type="nucleotide sequence ID" value="NZ_PRDG01000002.1"/>
</dbReference>
<feature type="transmembrane region" description="Helical" evidence="1">
    <location>
        <begin position="83"/>
        <end position="106"/>
    </location>
</feature>
<dbReference type="Proteomes" id="UP001519296">
    <property type="component" value="Unassembled WGS sequence"/>
</dbReference>
<gene>
    <name evidence="2" type="ORF">C4K46_04375</name>
</gene>
<feature type="transmembrane region" description="Helical" evidence="1">
    <location>
        <begin position="118"/>
        <end position="135"/>
    </location>
</feature>
<evidence type="ECO:0000313" key="2">
    <source>
        <dbReference type="EMBL" id="MBP2623174.1"/>
    </source>
</evidence>
<feature type="transmembrane region" description="Helical" evidence="1">
    <location>
        <begin position="46"/>
        <end position="71"/>
    </location>
</feature>
<sequence>MITKKLYSIDIYITGFIYLIIFFAPLAKPYDEQFITLISFVTNSKLSSLITPFSKSLLFLILFLPLFIFMIQAISENYFQRFSVYWVAMILTLFLMASYFFEIAILYREALGNRLIDITFISMEIILLVWIIFQYRKILKFYIQKQKNS</sequence>
<feature type="transmembrane region" description="Helical" evidence="1">
    <location>
        <begin position="7"/>
        <end position="26"/>
    </location>
</feature>
<keyword evidence="1" id="KW-0812">Transmembrane</keyword>
<comment type="caution">
    <text evidence="2">The sequence shown here is derived from an EMBL/GenBank/DDBJ whole genome shotgun (WGS) entry which is preliminary data.</text>
</comment>
<evidence type="ECO:0000313" key="3">
    <source>
        <dbReference type="Proteomes" id="UP001519296"/>
    </source>
</evidence>
<dbReference type="EMBL" id="PRDG01000002">
    <property type="protein sequence ID" value="MBP2623174.1"/>
    <property type="molecule type" value="Genomic_DNA"/>
</dbReference>
<reference evidence="2 3" key="1">
    <citation type="submission" date="2018-02" db="EMBL/GenBank/DDBJ databases">
        <title>Draft genome sequence of Streptococcus oricebi CCUG 70868T type strain.</title>
        <authorList>
            <person name="Mendez V."/>
            <person name="Salva-Serra F."/>
            <person name="Jaen-Luchoro D."/>
            <person name="Gonzales-Siles L."/>
            <person name="Karlsson R."/>
            <person name="Engstrom-Jakobsson H."/>
            <person name="Busquets A."/>
            <person name="Gomila M."/>
            <person name="Pineiro-Iglesias B."/>
            <person name="Bennasar-Figueras A."/>
            <person name="Seeger M."/>
            <person name="Moore E."/>
        </authorList>
    </citation>
    <scope>NUCLEOTIDE SEQUENCE [LARGE SCALE GENOMIC DNA]</scope>
    <source>
        <strain evidence="2 3">CCUG 70868</strain>
    </source>
</reference>
<proteinExistence type="predicted"/>
<evidence type="ECO:0000256" key="1">
    <source>
        <dbReference type="SAM" id="Phobius"/>
    </source>
</evidence>
<accession>A0ABS5B2X2</accession>
<name>A0ABS5B2X2_9STRE</name>
<keyword evidence="3" id="KW-1185">Reference proteome</keyword>
<protein>
    <submittedName>
        <fullName evidence="2">Uncharacterized protein</fullName>
    </submittedName>
</protein>
<keyword evidence="1" id="KW-0472">Membrane</keyword>